<dbReference type="AlphaFoldDB" id="C0HEY7"/>
<proteinExistence type="evidence at transcript level"/>
<dbReference type="HOGENOM" id="CLU_1091358_0_0_1"/>
<evidence type="ECO:0000313" key="1">
    <source>
        <dbReference type="EMBL" id="ACN25590.1"/>
    </source>
</evidence>
<dbReference type="EMBL" id="BT060893">
    <property type="protein sequence ID" value="ACN25590.1"/>
    <property type="molecule type" value="mRNA"/>
</dbReference>
<reference evidence="1" key="1">
    <citation type="journal article" date="2009" name="PLoS Genet.">
        <title>Sequencing, mapping, and analysis of 27,455 maize full-length cDNAs.</title>
        <authorList>
            <person name="Soderlund C."/>
            <person name="Descour A."/>
            <person name="Kudrna D."/>
            <person name="Bomhoff M."/>
            <person name="Boyd L."/>
            <person name="Currie J."/>
            <person name="Angelova A."/>
            <person name="Collura K."/>
            <person name="Wissotski M."/>
            <person name="Ashley E."/>
            <person name="Morrow D."/>
            <person name="Fernandes J."/>
            <person name="Walbot V."/>
            <person name="Yu Y."/>
        </authorList>
    </citation>
    <scope>NUCLEOTIDE SEQUENCE</scope>
    <source>
        <strain evidence="1">B73</strain>
    </source>
</reference>
<protein>
    <submittedName>
        <fullName evidence="1">Uncharacterized protein</fullName>
    </submittedName>
</protein>
<name>C0HEY7_MAIZE</name>
<organism evidence="1">
    <name type="scientific">Zea mays</name>
    <name type="common">Maize</name>
    <dbReference type="NCBI Taxonomy" id="4577"/>
    <lineage>
        <taxon>Eukaryota</taxon>
        <taxon>Viridiplantae</taxon>
        <taxon>Streptophyta</taxon>
        <taxon>Embryophyta</taxon>
        <taxon>Tracheophyta</taxon>
        <taxon>Spermatophyta</taxon>
        <taxon>Magnoliopsida</taxon>
        <taxon>Liliopsida</taxon>
        <taxon>Poales</taxon>
        <taxon>Poaceae</taxon>
        <taxon>PACMAD clade</taxon>
        <taxon>Panicoideae</taxon>
        <taxon>Andropogonodae</taxon>
        <taxon>Andropogoneae</taxon>
        <taxon>Tripsacinae</taxon>
        <taxon>Zea</taxon>
    </lineage>
</organism>
<accession>C0HEY7</accession>
<sequence>MPEKDMSLRFFLLYRLLCSWRDFFSLRLISSLHGSSGKIPPPLGASKIQPTLAPIFFLSPAVFLGNRVSFFLPLRPCSVPAHADSLRRELQLGFPLPWLPSSSPEFHARCLDLPPPCSSLSLPSSLAPGLPLPARLFPGRSHLVPGPVGRLSFSQCRASCFPFQPTEAPAPARRVRLPRRLTICSPAFLPVLPSASLLAARPCLISLRTVVSSASRLRPLLGFSPMAGTFFLAAAQISGAASSPKLAMAISTAGS</sequence>